<evidence type="ECO:0000313" key="3">
    <source>
        <dbReference type="Proteomes" id="UP001159428"/>
    </source>
</evidence>
<accession>A0AAU9VW93</accession>
<feature type="region of interest" description="Disordered" evidence="1">
    <location>
        <begin position="1"/>
        <end position="36"/>
    </location>
</feature>
<proteinExistence type="predicted"/>
<comment type="caution">
    <text evidence="2">The sequence shown here is derived from an EMBL/GenBank/DDBJ whole genome shotgun (WGS) entry which is preliminary data.</text>
</comment>
<organism evidence="2 3">
    <name type="scientific">Pocillopora meandrina</name>
    <dbReference type="NCBI Taxonomy" id="46732"/>
    <lineage>
        <taxon>Eukaryota</taxon>
        <taxon>Metazoa</taxon>
        <taxon>Cnidaria</taxon>
        <taxon>Anthozoa</taxon>
        <taxon>Hexacorallia</taxon>
        <taxon>Scleractinia</taxon>
        <taxon>Astrocoeniina</taxon>
        <taxon>Pocilloporidae</taxon>
        <taxon>Pocillopora</taxon>
    </lineage>
</organism>
<protein>
    <submittedName>
        <fullName evidence="2">Uncharacterized protein</fullName>
    </submittedName>
</protein>
<keyword evidence="3" id="KW-1185">Reference proteome</keyword>
<dbReference type="Proteomes" id="UP001159428">
    <property type="component" value="Unassembled WGS sequence"/>
</dbReference>
<name>A0AAU9VW93_9CNID</name>
<feature type="compositionally biased region" description="Basic residues" evidence="1">
    <location>
        <begin position="27"/>
        <end position="36"/>
    </location>
</feature>
<dbReference type="EMBL" id="CALNXJ010000003">
    <property type="protein sequence ID" value="CAH3036026.1"/>
    <property type="molecule type" value="Genomic_DNA"/>
</dbReference>
<evidence type="ECO:0000313" key="2">
    <source>
        <dbReference type="EMBL" id="CAH3036026.1"/>
    </source>
</evidence>
<sequence length="106" mass="11840">MKSNSLPGRGGRGQPVQRTLGTTLSRTRGHGRKKNHQLLKKHTYCFIPLIKNLEALLSDKELRKALLQSNCNRSDSKLEFLQDGVVLSNHPLFAIDGNTLSCIVMK</sequence>
<reference evidence="2 3" key="1">
    <citation type="submission" date="2022-05" db="EMBL/GenBank/DDBJ databases">
        <authorList>
            <consortium name="Genoscope - CEA"/>
            <person name="William W."/>
        </authorList>
    </citation>
    <scope>NUCLEOTIDE SEQUENCE [LARGE SCALE GENOMIC DNA]</scope>
</reference>
<dbReference type="AlphaFoldDB" id="A0AAU9VW93"/>
<evidence type="ECO:0000256" key="1">
    <source>
        <dbReference type="SAM" id="MobiDB-lite"/>
    </source>
</evidence>
<gene>
    <name evidence="2" type="ORF">PMEA_00016607</name>
</gene>